<evidence type="ECO:0000313" key="2">
    <source>
        <dbReference type="EMBL" id="EJF84096.1"/>
    </source>
</evidence>
<sequence>MDIFGKYWFCVIDFMWGIHFLCKCYANLCMIVYMLNRIGFSVILYKLFKKAFFIGAVLHTLFSSLINHAFAQTPYAQNVPAPQTYGAWTKVCTLPPGTPNMQCEVVQNVHTQGRHDITLRVTFYKLPQKQGALMRVFVPIRVELRPGVGIKIDGKNMGRMEYRRCLGDNCVAEAFLKDDILQRFLKGKMATYFIFTTPEQGIGGLVDLHGLGDAYATLPT</sequence>
<keyword evidence="1" id="KW-0472">Membrane</keyword>
<evidence type="ECO:0000256" key="1">
    <source>
        <dbReference type="SAM" id="Phobius"/>
    </source>
</evidence>
<dbReference type="Proteomes" id="UP000008942">
    <property type="component" value="Unassembled WGS sequence"/>
</dbReference>
<dbReference type="EMBL" id="AILW01000003">
    <property type="protein sequence ID" value="EJF84096.1"/>
    <property type="molecule type" value="Genomic_DNA"/>
</dbReference>
<feature type="transmembrane region" description="Helical" evidence="1">
    <location>
        <begin position="47"/>
        <end position="70"/>
    </location>
</feature>
<accession>A0ABN0GM24</accession>
<protein>
    <recommendedName>
        <fullName evidence="4">Invasion associated locus B family protein</fullName>
    </recommendedName>
</protein>
<keyword evidence="3" id="KW-1185">Reference proteome</keyword>
<dbReference type="Pfam" id="PF06776">
    <property type="entry name" value="IalB"/>
    <property type="match status" value="1"/>
</dbReference>
<dbReference type="Gene3D" id="2.60.40.1880">
    <property type="entry name" value="Invasion associated locus B (IalB) protein"/>
    <property type="match status" value="1"/>
</dbReference>
<name>A0ABN0GM24_BAREL</name>
<proteinExistence type="predicted"/>
<keyword evidence="1" id="KW-0812">Transmembrane</keyword>
<gene>
    <name evidence="2" type="ORF">MCU_00764</name>
</gene>
<organism evidence="2 3">
    <name type="scientific">Bartonella elizabethae Re6043vi</name>
    <dbReference type="NCBI Taxonomy" id="1094554"/>
    <lineage>
        <taxon>Bacteria</taxon>
        <taxon>Pseudomonadati</taxon>
        <taxon>Pseudomonadota</taxon>
        <taxon>Alphaproteobacteria</taxon>
        <taxon>Hyphomicrobiales</taxon>
        <taxon>Bartonellaceae</taxon>
        <taxon>Bartonella</taxon>
    </lineage>
</organism>
<keyword evidence="1" id="KW-1133">Transmembrane helix</keyword>
<reference evidence="2 3" key="1">
    <citation type="submission" date="2012-03" db="EMBL/GenBank/DDBJ databases">
        <title>The Genome Sequence of Bartonella elizabethae Re6043vi.</title>
        <authorList>
            <consortium name="The Broad Institute Genome Sequencing Platform"/>
            <consortium name="The Broad Institute Genome Sequencing Center for Infectious Disease"/>
            <person name="Feldgarden M."/>
            <person name="Kirby J."/>
            <person name="Kosoy M."/>
            <person name="Birtles R."/>
            <person name="Probert W.S."/>
            <person name="Chiaraviglio L."/>
            <person name="Young S.K."/>
            <person name="Zeng Q."/>
            <person name="Gargeya S."/>
            <person name="Fitzgerald M."/>
            <person name="Haas B."/>
            <person name="Abouelleil A."/>
            <person name="Alvarado L."/>
            <person name="Arachchi H.M."/>
            <person name="Berlin A."/>
            <person name="Chapman S.B."/>
            <person name="Gearin G."/>
            <person name="Goldberg J."/>
            <person name="Griggs A."/>
            <person name="Gujja S."/>
            <person name="Hansen M."/>
            <person name="Heiman D."/>
            <person name="Howarth C."/>
            <person name="Larimer J."/>
            <person name="Lui A."/>
            <person name="MacDonald P.J.P."/>
            <person name="McCowen C."/>
            <person name="Montmayeur A."/>
            <person name="Murphy C."/>
            <person name="Neiman D."/>
            <person name="Pearson M."/>
            <person name="Priest M."/>
            <person name="Roberts A."/>
            <person name="Saif S."/>
            <person name="Shea T."/>
            <person name="Sisk P."/>
            <person name="Stolte C."/>
            <person name="Sykes S."/>
            <person name="Wortman J."/>
            <person name="Nusbaum C."/>
            <person name="Birren B."/>
        </authorList>
    </citation>
    <scope>NUCLEOTIDE SEQUENCE [LARGE SCALE GENOMIC DNA]</scope>
    <source>
        <strain evidence="2 3">Re6043vi</strain>
    </source>
</reference>
<comment type="caution">
    <text evidence="2">The sequence shown here is derived from an EMBL/GenBank/DDBJ whole genome shotgun (WGS) entry which is preliminary data.</text>
</comment>
<evidence type="ECO:0000313" key="3">
    <source>
        <dbReference type="Proteomes" id="UP000008942"/>
    </source>
</evidence>
<evidence type="ECO:0008006" key="4">
    <source>
        <dbReference type="Google" id="ProtNLM"/>
    </source>
</evidence>
<feature type="transmembrane region" description="Helical" evidence="1">
    <location>
        <begin position="14"/>
        <end position="35"/>
    </location>
</feature>
<dbReference type="InterPro" id="IPR038696">
    <property type="entry name" value="IalB_sf"/>
</dbReference>
<dbReference type="InterPro" id="IPR010642">
    <property type="entry name" value="Invasion_prot_B"/>
</dbReference>